<comment type="caution">
    <text evidence="1">The sequence shown here is derived from an EMBL/GenBank/DDBJ whole genome shotgun (WGS) entry which is preliminary data.</text>
</comment>
<accession>A0A1B6NSP4</accession>
<evidence type="ECO:0000313" key="1">
    <source>
        <dbReference type="EMBL" id="KTF06341.1"/>
    </source>
</evidence>
<dbReference type="EMBL" id="AYSL01001214">
    <property type="protein sequence ID" value="KTF06341.1"/>
    <property type="molecule type" value="Genomic_DNA"/>
</dbReference>
<organism evidence="1">
    <name type="scientific">marine sediment metagenome</name>
    <dbReference type="NCBI Taxonomy" id="412755"/>
    <lineage>
        <taxon>unclassified sequences</taxon>
        <taxon>metagenomes</taxon>
        <taxon>ecological metagenomes</taxon>
    </lineage>
</organism>
<gene>
    <name evidence="1" type="ORF">MGSAQ_002163</name>
</gene>
<name>A0A1B6NSP4_9ZZZZ</name>
<proteinExistence type="predicted"/>
<reference evidence="1" key="1">
    <citation type="submission" date="2013-11" db="EMBL/GenBank/DDBJ databases">
        <title>Microbial diversity, functional groups and degradation webs in Northern and Southern Mediterranean and Red Sea marine crude oil polluted sites.</title>
        <authorList>
            <person name="Daffonchio D."/>
            <person name="Mapelli F."/>
            <person name="Ferrer M."/>
            <person name="Richter M."/>
            <person name="Cherif A."/>
            <person name="Malkawi H.I."/>
            <person name="Yakimov M.M."/>
            <person name="Abdel-Fattah Y.R."/>
            <person name="Blaghen M."/>
            <person name="Golyshin P.N."/>
            <person name="Kalogerakis N."/>
            <person name="Boon N."/>
            <person name="Magagnini M."/>
            <person name="Fava F."/>
        </authorList>
    </citation>
    <scope>NUCLEOTIDE SEQUENCE</scope>
</reference>
<protein>
    <submittedName>
        <fullName evidence="1">RecA/RadA recombinase</fullName>
    </submittedName>
</protein>
<dbReference type="AlphaFoldDB" id="A0A1B6NSP4"/>
<feature type="non-terminal residue" evidence="1">
    <location>
        <position position="1"/>
    </location>
</feature>
<sequence>CVVLWSNAVNQKEARRLQVAATHNDALCLLYTPPQQQALQLGYPKASLSDSQATPSNQSDGALPITLDIALKGKPPRFGSEHTQAASWVAQR</sequence>